<reference evidence="2 3" key="1">
    <citation type="submission" date="2018-03" db="EMBL/GenBank/DDBJ databases">
        <title>Genomic Encyclopedia of Archaeal and Bacterial Type Strains, Phase II (KMG-II): from individual species to whole genera.</title>
        <authorList>
            <person name="Goeker M."/>
        </authorList>
    </citation>
    <scope>NUCLEOTIDE SEQUENCE [LARGE SCALE GENOMIC DNA]</scope>
    <source>
        <strain evidence="2 3">DSM 44946</strain>
    </source>
</reference>
<keyword evidence="3" id="KW-1185">Reference proteome</keyword>
<comment type="caution">
    <text evidence="2">The sequence shown here is derived from an EMBL/GenBank/DDBJ whole genome shotgun (WGS) entry which is preliminary data.</text>
</comment>
<gene>
    <name evidence="2" type="ORF">CLV97_11096</name>
</gene>
<evidence type="ECO:0000313" key="3">
    <source>
        <dbReference type="Proteomes" id="UP000237797"/>
    </source>
</evidence>
<dbReference type="EMBL" id="PVNE01000010">
    <property type="protein sequence ID" value="PRX40904.1"/>
    <property type="molecule type" value="Genomic_DNA"/>
</dbReference>
<keyword evidence="1" id="KW-0472">Membrane</keyword>
<name>A0A2T0LFC0_9BACL</name>
<accession>A0A2T0LFC0</accession>
<proteinExistence type="predicted"/>
<protein>
    <submittedName>
        <fullName evidence="2">Uncharacterized protein</fullName>
    </submittedName>
</protein>
<keyword evidence="1" id="KW-1133">Transmembrane helix</keyword>
<sequence length="82" mass="9128">MKMANEVEATARVKLNGADSTNCDYYAGQVLESTDTAGNRFLAYIKEIKSVKKVEDGYLHIHVLAVPIYMIVLQLLNVVQNP</sequence>
<feature type="transmembrane region" description="Helical" evidence="1">
    <location>
        <begin position="59"/>
        <end position="79"/>
    </location>
</feature>
<dbReference type="AlphaFoldDB" id="A0A2T0LFC0"/>
<evidence type="ECO:0000256" key="1">
    <source>
        <dbReference type="SAM" id="Phobius"/>
    </source>
</evidence>
<evidence type="ECO:0000313" key="2">
    <source>
        <dbReference type="EMBL" id="PRX40904.1"/>
    </source>
</evidence>
<keyword evidence="1" id="KW-0812">Transmembrane</keyword>
<dbReference type="Proteomes" id="UP000237797">
    <property type="component" value="Unassembled WGS sequence"/>
</dbReference>
<organism evidence="2 3">
    <name type="scientific">Planifilum fimeticola</name>
    <dbReference type="NCBI Taxonomy" id="201975"/>
    <lineage>
        <taxon>Bacteria</taxon>
        <taxon>Bacillati</taxon>
        <taxon>Bacillota</taxon>
        <taxon>Bacilli</taxon>
        <taxon>Bacillales</taxon>
        <taxon>Thermoactinomycetaceae</taxon>
        <taxon>Planifilum</taxon>
    </lineage>
</organism>